<evidence type="ECO:0000313" key="3">
    <source>
        <dbReference type="Proteomes" id="UP000700800"/>
    </source>
</evidence>
<reference evidence="2" key="1">
    <citation type="submission" date="2019-04" db="EMBL/GenBank/DDBJ databases">
        <title>Evolution of Biomass-Degrading Anaerobic Consortia Revealed by Metagenomics.</title>
        <authorList>
            <person name="Peng X."/>
        </authorList>
    </citation>
    <scope>NUCLEOTIDE SEQUENCE</scope>
    <source>
        <strain evidence="2">SIG195</strain>
    </source>
</reference>
<feature type="transmembrane region" description="Helical" evidence="1">
    <location>
        <begin position="73"/>
        <end position="96"/>
    </location>
</feature>
<keyword evidence="1" id="KW-0472">Membrane</keyword>
<organism evidence="2 3">
    <name type="scientific">Streptococcus gallolyticus</name>
    <dbReference type="NCBI Taxonomy" id="315405"/>
    <lineage>
        <taxon>Bacteria</taxon>
        <taxon>Bacillati</taxon>
        <taxon>Bacillota</taxon>
        <taxon>Bacilli</taxon>
        <taxon>Lactobacillales</taxon>
        <taxon>Streptococcaceae</taxon>
        <taxon>Streptococcus</taxon>
    </lineage>
</organism>
<evidence type="ECO:0000256" key="1">
    <source>
        <dbReference type="SAM" id="Phobius"/>
    </source>
</evidence>
<keyword evidence="1" id="KW-0812">Transmembrane</keyword>
<dbReference type="EMBL" id="SVAF01000007">
    <property type="protein sequence ID" value="MBE6164427.1"/>
    <property type="molecule type" value="Genomic_DNA"/>
</dbReference>
<gene>
    <name evidence="2" type="ORF">E7156_03810</name>
</gene>
<keyword evidence="1" id="KW-1133">Transmembrane helix</keyword>
<sequence length="99" mass="11625">MESEINMGDFTMSQDTYSKTEIDLKLDKISSDTQHGFERIDLKFDNFEKRIENLLLSQENKRIEEQAKNRREFIYWFIGLFISSIIGIAAIIVTILTTK</sequence>
<evidence type="ECO:0000313" key="2">
    <source>
        <dbReference type="EMBL" id="MBE6164427.1"/>
    </source>
</evidence>
<proteinExistence type="predicted"/>
<dbReference type="Proteomes" id="UP000700800">
    <property type="component" value="Unassembled WGS sequence"/>
</dbReference>
<protein>
    <submittedName>
        <fullName evidence="2">Uncharacterized protein</fullName>
    </submittedName>
</protein>
<dbReference type="AlphaFoldDB" id="A0A927XAK9"/>
<name>A0A927XAK9_9STRE</name>
<comment type="caution">
    <text evidence="2">The sequence shown here is derived from an EMBL/GenBank/DDBJ whole genome shotgun (WGS) entry which is preliminary data.</text>
</comment>
<accession>A0A927XAK9</accession>